<name>A0ABN8R5Q2_9CNID</name>
<sequence>MIIARFLRYADRERAMKNAFKLKETDFKIFEDLPKELFILRKKYLPALYEAKRAGKKAVFSKSEPDKLFIDVSPSGFICSAMFMSLYLLGTVLNNCFLTFAMLTPLIIFANSADGIIQHLIKYNRLCLFGFKIKRWILYSYKIPTVRKKETLISDPSASNLEALEKSENKYDSHFDYIATGAIVRSRATWYEQGEKNNKYFLGLESNRERKSCIRRMFTSKGSLISNQKNIMAEIENFYSGLYASNDEEEVADPTFFQAPGI</sequence>
<evidence type="ECO:0000256" key="1">
    <source>
        <dbReference type="SAM" id="Phobius"/>
    </source>
</evidence>
<evidence type="ECO:0000313" key="3">
    <source>
        <dbReference type="Proteomes" id="UP001159405"/>
    </source>
</evidence>
<comment type="caution">
    <text evidence="2">The sequence shown here is derived from an EMBL/GenBank/DDBJ whole genome shotgun (WGS) entry which is preliminary data.</text>
</comment>
<protein>
    <submittedName>
        <fullName evidence="2">Uncharacterized protein</fullName>
    </submittedName>
</protein>
<keyword evidence="1" id="KW-0472">Membrane</keyword>
<evidence type="ECO:0000313" key="2">
    <source>
        <dbReference type="EMBL" id="CAH3173182.1"/>
    </source>
</evidence>
<accession>A0ABN8R5Q2</accession>
<dbReference type="Proteomes" id="UP001159405">
    <property type="component" value="Unassembled WGS sequence"/>
</dbReference>
<keyword evidence="1" id="KW-1133">Transmembrane helix</keyword>
<organism evidence="2 3">
    <name type="scientific">Porites lobata</name>
    <dbReference type="NCBI Taxonomy" id="104759"/>
    <lineage>
        <taxon>Eukaryota</taxon>
        <taxon>Metazoa</taxon>
        <taxon>Cnidaria</taxon>
        <taxon>Anthozoa</taxon>
        <taxon>Hexacorallia</taxon>
        <taxon>Scleractinia</taxon>
        <taxon>Fungiina</taxon>
        <taxon>Poritidae</taxon>
        <taxon>Porites</taxon>
    </lineage>
</organism>
<proteinExistence type="predicted"/>
<keyword evidence="1" id="KW-0812">Transmembrane</keyword>
<feature type="transmembrane region" description="Helical" evidence="1">
    <location>
        <begin position="96"/>
        <end position="117"/>
    </location>
</feature>
<dbReference type="EMBL" id="CALNXK010000179">
    <property type="protein sequence ID" value="CAH3173182.1"/>
    <property type="molecule type" value="Genomic_DNA"/>
</dbReference>
<reference evidence="2 3" key="1">
    <citation type="submission" date="2022-05" db="EMBL/GenBank/DDBJ databases">
        <authorList>
            <consortium name="Genoscope - CEA"/>
            <person name="William W."/>
        </authorList>
    </citation>
    <scope>NUCLEOTIDE SEQUENCE [LARGE SCALE GENOMIC DNA]</scope>
</reference>
<gene>
    <name evidence="2" type="ORF">PLOB_00013968</name>
</gene>
<keyword evidence="3" id="KW-1185">Reference proteome</keyword>